<keyword evidence="3" id="KW-0378">Hydrolase</keyword>
<sequence length="253" mass="28460">MLDMGFESEMRRLLEHNTLPLKSERQTLMFSATFPEEIQRLAQDFLRPQFAFIAVGIVGGANTDITQVFEQVDKYGKKERLVALLKEDLENSLPDESGRYRKKTLVFVERKRVADFTASFLSQMEFMATSIHGDREQQQREEALGQFKCGKCPILIATAVAARGLDIVGVDHVINYDLPNSIEDYVHRIGRTGRVGNPGRATSFFDSSVDTPLATQLVQILSDAQQVVPDWLQSYTTGVQSMSTERAMFGGRD</sequence>
<protein>
    <recommendedName>
        <fullName evidence="1">RNA helicase</fullName>
        <ecNumber evidence="1">3.6.4.13</ecNumber>
    </recommendedName>
</protein>
<dbReference type="EC" id="3.6.4.13" evidence="1"/>
<evidence type="ECO:0000256" key="4">
    <source>
        <dbReference type="ARBA" id="ARBA00022806"/>
    </source>
</evidence>
<dbReference type="Pfam" id="PF00271">
    <property type="entry name" value="Helicase_C"/>
    <property type="match status" value="1"/>
</dbReference>
<keyword evidence="2" id="KW-0547">Nucleotide-binding</keyword>
<dbReference type="SMART" id="SM00490">
    <property type="entry name" value="HELICc"/>
    <property type="match status" value="1"/>
</dbReference>
<evidence type="ECO:0000259" key="6">
    <source>
        <dbReference type="PROSITE" id="PS51194"/>
    </source>
</evidence>
<dbReference type="GO" id="GO:0003724">
    <property type="term" value="F:RNA helicase activity"/>
    <property type="evidence" value="ECO:0007669"/>
    <property type="project" value="UniProtKB-EC"/>
</dbReference>
<dbReference type="InterPro" id="IPR027417">
    <property type="entry name" value="P-loop_NTPase"/>
</dbReference>
<reference evidence="8" key="1">
    <citation type="submission" date="2022-11" db="UniProtKB">
        <authorList>
            <consortium name="WormBaseParasite"/>
        </authorList>
    </citation>
    <scope>IDENTIFICATION</scope>
</reference>
<dbReference type="PROSITE" id="PS51194">
    <property type="entry name" value="HELICASE_CTER"/>
    <property type="match status" value="1"/>
</dbReference>
<feature type="domain" description="Helicase C-terminal" evidence="6">
    <location>
        <begin position="88"/>
        <end position="236"/>
    </location>
</feature>
<name>A0A915JI16_ROMCU</name>
<dbReference type="GO" id="GO:0043186">
    <property type="term" value="C:P granule"/>
    <property type="evidence" value="ECO:0007669"/>
    <property type="project" value="UniProtKB-ARBA"/>
</dbReference>
<keyword evidence="5" id="KW-0067">ATP-binding</keyword>
<dbReference type="CDD" id="cd18787">
    <property type="entry name" value="SF2_C_DEAD"/>
    <property type="match status" value="1"/>
</dbReference>
<dbReference type="FunFam" id="3.40.50.300:FF:000008">
    <property type="entry name" value="ATP-dependent RNA helicase RhlB"/>
    <property type="match status" value="1"/>
</dbReference>
<dbReference type="GO" id="GO:0016787">
    <property type="term" value="F:hydrolase activity"/>
    <property type="evidence" value="ECO:0007669"/>
    <property type="project" value="UniProtKB-KW"/>
</dbReference>
<dbReference type="AlphaFoldDB" id="A0A915JI16"/>
<evidence type="ECO:0000313" key="7">
    <source>
        <dbReference type="Proteomes" id="UP000887565"/>
    </source>
</evidence>
<keyword evidence="4" id="KW-0347">Helicase</keyword>
<evidence type="ECO:0000313" key="8">
    <source>
        <dbReference type="WBParaSite" id="nRc.2.0.1.t25732-RA"/>
    </source>
</evidence>
<proteinExistence type="predicted"/>
<evidence type="ECO:0000256" key="2">
    <source>
        <dbReference type="ARBA" id="ARBA00022741"/>
    </source>
</evidence>
<dbReference type="Proteomes" id="UP000887565">
    <property type="component" value="Unplaced"/>
</dbReference>
<dbReference type="InterPro" id="IPR001650">
    <property type="entry name" value="Helicase_C-like"/>
</dbReference>
<keyword evidence="7" id="KW-1185">Reference proteome</keyword>
<dbReference type="SUPFAM" id="SSF52540">
    <property type="entry name" value="P-loop containing nucleoside triphosphate hydrolases"/>
    <property type="match status" value="1"/>
</dbReference>
<organism evidence="7 8">
    <name type="scientific">Romanomermis culicivorax</name>
    <name type="common">Nematode worm</name>
    <dbReference type="NCBI Taxonomy" id="13658"/>
    <lineage>
        <taxon>Eukaryota</taxon>
        <taxon>Metazoa</taxon>
        <taxon>Ecdysozoa</taxon>
        <taxon>Nematoda</taxon>
        <taxon>Enoplea</taxon>
        <taxon>Dorylaimia</taxon>
        <taxon>Mermithida</taxon>
        <taxon>Mermithoidea</taxon>
        <taxon>Mermithidae</taxon>
        <taxon>Romanomermis</taxon>
    </lineage>
</organism>
<dbReference type="OMA" id="ETCTHRI"/>
<evidence type="ECO:0000256" key="3">
    <source>
        <dbReference type="ARBA" id="ARBA00022801"/>
    </source>
</evidence>
<accession>A0A915JI16</accession>
<evidence type="ECO:0000256" key="1">
    <source>
        <dbReference type="ARBA" id="ARBA00012552"/>
    </source>
</evidence>
<dbReference type="GO" id="GO:0005524">
    <property type="term" value="F:ATP binding"/>
    <property type="evidence" value="ECO:0007669"/>
    <property type="project" value="UniProtKB-KW"/>
</dbReference>
<dbReference type="WBParaSite" id="nRc.2.0.1.t25732-RA">
    <property type="protein sequence ID" value="nRc.2.0.1.t25732-RA"/>
    <property type="gene ID" value="nRc.2.0.1.g25732"/>
</dbReference>
<dbReference type="Gene3D" id="3.40.50.300">
    <property type="entry name" value="P-loop containing nucleotide triphosphate hydrolases"/>
    <property type="match status" value="2"/>
</dbReference>
<evidence type="ECO:0000256" key="5">
    <source>
        <dbReference type="ARBA" id="ARBA00022840"/>
    </source>
</evidence>
<dbReference type="PANTHER" id="PTHR47958">
    <property type="entry name" value="ATP-DEPENDENT RNA HELICASE DBP3"/>
    <property type="match status" value="1"/>
</dbReference>